<dbReference type="PANTHER" id="PTHR30574:SF1">
    <property type="entry name" value="SULPHUR TRANSPORT DOMAIN-CONTAINING PROTEIN"/>
    <property type="match status" value="1"/>
</dbReference>
<comment type="similarity">
    <text evidence="8">Belongs to the TsuA/YedE (TC 9.B.102) family.</text>
</comment>
<feature type="transmembrane region" description="Helical" evidence="9">
    <location>
        <begin position="52"/>
        <end position="71"/>
    </location>
</feature>
<sequence length="139" mass="14057">MHPWWLYPLIGGALIGLSATLLLALNGRVAGISGMLKGIFMTPTEAGNGQRWAFLLGMIAAGSPLALMLGINTESPASVPVLLIAGVLVGLGTSLSNGCTSGHGVCGLGRRSARSLVAVVTFMSTAILTVLILRTATGG</sequence>
<gene>
    <name evidence="10" type="ORF">AB5I84_03125</name>
</gene>
<keyword evidence="4" id="KW-0997">Cell inner membrane</keyword>
<evidence type="ECO:0000256" key="4">
    <source>
        <dbReference type="ARBA" id="ARBA00022519"/>
    </source>
</evidence>
<evidence type="ECO:0000256" key="6">
    <source>
        <dbReference type="ARBA" id="ARBA00022989"/>
    </source>
</evidence>
<evidence type="ECO:0000256" key="3">
    <source>
        <dbReference type="ARBA" id="ARBA00022475"/>
    </source>
</evidence>
<name>A0ABV4AFB7_9GAMM</name>
<evidence type="ECO:0000313" key="11">
    <source>
        <dbReference type="Proteomes" id="UP001562065"/>
    </source>
</evidence>
<dbReference type="Proteomes" id="UP001562065">
    <property type="component" value="Unassembled WGS sequence"/>
</dbReference>
<keyword evidence="11" id="KW-1185">Reference proteome</keyword>
<evidence type="ECO:0000313" key="10">
    <source>
        <dbReference type="EMBL" id="MEY1661137.1"/>
    </source>
</evidence>
<dbReference type="EMBL" id="JBGCUO010000001">
    <property type="protein sequence ID" value="MEY1661137.1"/>
    <property type="molecule type" value="Genomic_DNA"/>
</dbReference>
<comment type="subcellular location">
    <subcellularLocation>
        <location evidence="1">Cell inner membrane</location>
        <topology evidence="1">Multi-pass membrane protein</topology>
    </subcellularLocation>
</comment>
<keyword evidence="7 9" id="KW-0472">Membrane</keyword>
<evidence type="ECO:0000256" key="8">
    <source>
        <dbReference type="ARBA" id="ARBA00035655"/>
    </source>
</evidence>
<keyword evidence="5 9" id="KW-0812">Transmembrane</keyword>
<keyword evidence="2" id="KW-0813">Transport</keyword>
<dbReference type="InterPro" id="IPR007272">
    <property type="entry name" value="Sulf_transp_TsuA/YedE"/>
</dbReference>
<reference evidence="10 11" key="1">
    <citation type="submission" date="2024-07" db="EMBL/GenBank/DDBJ databases">
        <authorList>
            <person name="Ren Q."/>
        </authorList>
    </citation>
    <scope>NUCLEOTIDE SEQUENCE [LARGE SCALE GENOMIC DNA]</scope>
    <source>
        <strain evidence="10 11">REN37</strain>
    </source>
</reference>
<evidence type="ECO:0000256" key="9">
    <source>
        <dbReference type="SAM" id="Phobius"/>
    </source>
</evidence>
<proteinExistence type="inferred from homology"/>
<accession>A0ABV4AFB7</accession>
<evidence type="ECO:0000256" key="5">
    <source>
        <dbReference type="ARBA" id="ARBA00022692"/>
    </source>
</evidence>
<comment type="caution">
    <text evidence="10">The sequence shown here is derived from an EMBL/GenBank/DDBJ whole genome shotgun (WGS) entry which is preliminary data.</text>
</comment>
<protein>
    <submittedName>
        <fullName evidence="10">YeeE/YedE family protein</fullName>
    </submittedName>
</protein>
<feature type="transmembrane region" description="Helical" evidence="9">
    <location>
        <begin position="6"/>
        <end position="31"/>
    </location>
</feature>
<dbReference type="RefSeq" id="WP_369454381.1">
    <property type="nucleotide sequence ID" value="NZ_JBGCUO010000001.1"/>
</dbReference>
<keyword evidence="3" id="KW-1003">Cell membrane</keyword>
<evidence type="ECO:0000256" key="1">
    <source>
        <dbReference type="ARBA" id="ARBA00004429"/>
    </source>
</evidence>
<evidence type="ECO:0000256" key="7">
    <source>
        <dbReference type="ARBA" id="ARBA00023136"/>
    </source>
</evidence>
<dbReference type="PANTHER" id="PTHR30574">
    <property type="entry name" value="INNER MEMBRANE PROTEIN YEDE"/>
    <property type="match status" value="1"/>
</dbReference>
<evidence type="ECO:0000256" key="2">
    <source>
        <dbReference type="ARBA" id="ARBA00022448"/>
    </source>
</evidence>
<organism evidence="10 11">
    <name type="scientific">Isoalcanivorax beigongshangi</name>
    <dbReference type="NCBI Taxonomy" id="3238810"/>
    <lineage>
        <taxon>Bacteria</taxon>
        <taxon>Pseudomonadati</taxon>
        <taxon>Pseudomonadota</taxon>
        <taxon>Gammaproteobacteria</taxon>
        <taxon>Oceanospirillales</taxon>
        <taxon>Alcanivoracaceae</taxon>
        <taxon>Isoalcanivorax</taxon>
    </lineage>
</organism>
<feature type="transmembrane region" description="Helical" evidence="9">
    <location>
        <begin position="116"/>
        <end position="136"/>
    </location>
</feature>
<feature type="transmembrane region" description="Helical" evidence="9">
    <location>
        <begin position="77"/>
        <end position="95"/>
    </location>
</feature>
<keyword evidence="6 9" id="KW-1133">Transmembrane helix</keyword>